<dbReference type="PROSITE" id="PS01081">
    <property type="entry name" value="HTH_TETR_1"/>
    <property type="match status" value="1"/>
</dbReference>
<keyword evidence="3 5" id="KW-0238">DNA-binding</keyword>
<dbReference type="InterPro" id="IPR050109">
    <property type="entry name" value="HTH-type_TetR-like_transc_reg"/>
</dbReference>
<dbReference type="Pfam" id="PF00440">
    <property type="entry name" value="TetR_N"/>
    <property type="match status" value="1"/>
</dbReference>
<dbReference type="Gene3D" id="1.10.357.10">
    <property type="entry name" value="Tetracycline Repressor, domain 2"/>
    <property type="match status" value="1"/>
</dbReference>
<evidence type="ECO:0000259" key="6">
    <source>
        <dbReference type="PROSITE" id="PS50977"/>
    </source>
</evidence>
<proteinExistence type="predicted"/>
<dbReference type="PANTHER" id="PTHR30055">
    <property type="entry name" value="HTH-TYPE TRANSCRIPTIONAL REGULATOR RUTR"/>
    <property type="match status" value="1"/>
</dbReference>
<sequence>MTDSPDAPRLRDRQPKELRREQLIQATIEVIGRKGYSGTTIADVASAAKLSRGIVNFHFDSKDKLFHATLQSMTEEYNALWRRALAKAGRSPAARLRALVDADFDPALCTPRKISAWFAFMAEARPSAIYRKISGTRDDQLLDAIRDQCTALMAGSPHGYDPDPTARAIYALLEGLWLRMMLEAPRFKRDHAHLVALTTLGLMFPNHFTPEGRIRS</sequence>
<feature type="domain" description="HTH tetR-type" evidence="6">
    <location>
        <begin position="17"/>
        <end position="77"/>
    </location>
</feature>
<dbReference type="PRINTS" id="PR00455">
    <property type="entry name" value="HTHTETR"/>
</dbReference>
<protein>
    <submittedName>
        <fullName evidence="7">TetR family transcriptional regulator C-terminal domain-containing protein</fullName>
    </submittedName>
</protein>
<reference evidence="8" key="1">
    <citation type="journal article" date="2019" name="Int. J. Syst. Evol. Microbiol.">
        <title>The Global Catalogue of Microorganisms (GCM) 10K type strain sequencing project: providing services to taxonomists for standard genome sequencing and annotation.</title>
        <authorList>
            <consortium name="The Broad Institute Genomics Platform"/>
            <consortium name="The Broad Institute Genome Sequencing Center for Infectious Disease"/>
            <person name="Wu L."/>
            <person name="Ma J."/>
        </authorList>
    </citation>
    <scope>NUCLEOTIDE SEQUENCE [LARGE SCALE GENOMIC DNA]</scope>
    <source>
        <strain evidence="8">CGMCC 4.7283</strain>
    </source>
</reference>
<dbReference type="SUPFAM" id="SSF48498">
    <property type="entry name" value="Tetracyclin repressor-like, C-terminal domain"/>
    <property type="match status" value="1"/>
</dbReference>
<dbReference type="PROSITE" id="PS50977">
    <property type="entry name" value="HTH_TETR_2"/>
    <property type="match status" value="1"/>
</dbReference>
<keyword evidence="2" id="KW-0805">Transcription regulation</keyword>
<dbReference type="PANTHER" id="PTHR30055:SF228">
    <property type="entry name" value="TRANSCRIPTIONAL REGULATOR-RELATED"/>
    <property type="match status" value="1"/>
</dbReference>
<organism evidence="7 8">
    <name type="scientific">Seohaeicola nanhaiensis</name>
    <dbReference type="NCBI Taxonomy" id="1387282"/>
    <lineage>
        <taxon>Bacteria</taxon>
        <taxon>Pseudomonadati</taxon>
        <taxon>Pseudomonadota</taxon>
        <taxon>Alphaproteobacteria</taxon>
        <taxon>Rhodobacterales</taxon>
        <taxon>Roseobacteraceae</taxon>
        <taxon>Seohaeicola</taxon>
    </lineage>
</organism>
<dbReference type="Proteomes" id="UP001595973">
    <property type="component" value="Unassembled WGS sequence"/>
</dbReference>
<dbReference type="SUPFAM" id="SSF46689">
    <property type="entry name" value="Homeodomain-like"/>
    <property type="match status" value="1"/>
</dbReference>
<name>A0ABV9KDL8_9RHOB</name>
<evidence type="ECO:0000313" key="7">
    <source>
        <dbReference type="EMBL" id="MFC4668305.1"/>
    </source>
</evidence>
<dbReference type="InterPro" id="IPR039538">
    <property type="entry name" value="BetI_C"/>
</dbReference>
<comment type="caution">
    <text evidence="7">The sequence shown here is derived from an EMBL/GenBank/DDBJ whole genome shotgun (WGS) entry which is preliminary data.</text>
</comment>
<keyword evidence="8" id="KW-1185">Reference proteome</keyword>
<evidence type="ECO:0000256" key="4">
    <source>
        <dbReference type="ARBA" id="ARBA00023163"/>
    </source>
</evidence>
<keyword evidence="1" id="KW-0678">Repressor</keyword>
<accession>A0ABV9KDL8</accession>
<evidence type="ECO:0000256" key="1">
    <source>
        <dbReference type="ARBA" id="ARBA00022491"/>
    </source>
</evidence>
<dbReference type="Pfam" id="PF13977">
    <property type="entry name" value="TetR_C_6"/>
    <property type="match status" value="1"/>
</dbReference>
<evidence type="ECO:0000256" key="5">
    <source>
        <dbReference type="PROSITE-ProRule" id="PRU00335"/>
    </source>
</evidence>
<dbReference type="EMBL" id="JBHSGI010000004">
    <property type="protein sequence ID" value="MFC4668305.1"/>
    <property type="molecule type" value="Genomic_DNA"/>
</dbReference>
<feature type="DNA-binding region" description="H-T-H motif" evidence="5">
    <location>
        <begin position="40"/>
        <end position="59"/>
    </location>
</feature>
<evidence type="ECO:0000256" key="3">
    <source>
        <dbReference type="ARBA" id="ARBA00023125"/>
    </source>
</evidence>
<evidence type="ECO:0000313" key="8">
    <source>
        <dbReference type="Proteomes" id="UP001595973"/>
    </source>
</evidence>
<gene>
    <name evidence="7" type="ORF">ACFO5X_07040</name>
</gene>
<dbReference type="InterPro" id="IPR036271">
    <property type="entry name" value="Tet_transcr_reg_TetR-rel_C_sf"/>
</dbReference>
<keyword evidence="4" id="KW-0804">Transcription</keyword>
<dbReference type="InterPro" id="IPR001647">
    <property type="entry name" value="HTH_TetR"/>
</dbReference>
<dbReference type="InterPro" id="IPR009057">
    <property type="entry name" value="Homeodomain-like_sf"/>
</dbReference>
<dbReference type="RefSeq" id="WP_380716578.1">
    <property type="nucleotide sequence ID" value="NZ_JBHSGI010000004.1"/>
</dbReference>
<dbReference type="InterPro" id="IPR023772">
    <property type="entry name" value="DNA-bd_HTH_TetR-type_CS"/>
</dbReference>
<evidence type="ECO:0000256" key="2">
    <source>
        <dbReference type="ARBA" id="ARBA00023015"/>
    </source>
</evidence>